<protein>
    <submittedName>
        <fullName evidence="1">Uncharacterized protein</fullName>
    </submittedName>
</protein>
<gene>
    <name evidence="1" type="ORF">SALB_08045</name>
</gene>
<comment type="caution">
    <text evidence="1">The sequence shown here is derived from an EMBL/GenBank/DDBJ whole genome shotgun (WGS) entry which is preliminary data.</text>
</comment>
<dbReference type="eggNOG" id="ENOG5032NT4">
    <property type="taxonomic scope" value="Bacteria"/>
</dbReference>
<evidence type="ECO:0000313" key="2">
    <source>
        <dbReference type="Proteomes" id="UP000288351"/>
    </source>
</evidence>
<reference evidence="1 2" key="1">
    <citation type="journal article" date="2019" name="Microbiol. Resour. Announc.">
        <title>Draft Genome Sequence of the Most Traditional epsilon-Poly-l-Lysine Producer, Streptomyces albulus NBRC14147.</title>
        <authorList>
            <person name="Yamanaka K."/>
            <person name="Hamano Y."/>
        </authorList>
    </citation>
    <scope>NUCLEOTIDE SEQUENCE [LARGE SCALE GENOMIC DNA]</scope>
    <source>
        <strain evidence="1 2">NBRC 14147</strain>
    </source>
</reference>
<dbReference type="EMBL" id="BHXC01000007">
    <property type="protein sequence ID" value="GCB95242.1"/>
    <property type="molecule type" value="Genomic_DNA"/>
</dbReference>
<dbReference type="AlphaFoldDB" id="A0A059WI48"/>
<evidence type="ECO:0000313" key="1">
    <source>
        <dbReference type="EMBL" id="GCB95242.1"/>
    </source>
</evidence>
<dbReference type="STRING" id="68570.DC74_7084"/>
<accession>A0A059WI48</accession>
<organism evidence="1 2">
    <name type="scientific">Streptomyces noursei</name>
    <name type="common">Streptomyces albulus</name>
    <dbReference type="NCBI Taxonomy" id="1971"/>
    <lineage>
        <taxon>Bacteria</taxon>
        <taxon>Bacillati</taxon>
        <taxon>Actinomycetota</taxon>
        <taxon>Actinomycetes</taxon>
        <taxon>Kitasatosporales</taxon>
        <taxon>Streptomycetaceae</taxon>
        <taxon>Streptomyces</taxon>
    </lineage>
</organism>
<dbReference type="RefSeq" id="WP_016571505.1">
    <property type="nucleotide sequence ID" value="NZ_BHXC01000007.1"/>
</dbReference>
<sequence length="247" mass="27631">MTFEELRYVLVQARGEQSALYETPEPGPGEEFGAIIRNIPLNDDRLLLSADLADALRSWSLSRPPEGRASRPDLCKHAGQGLALAQRLAKHLGPSWAVRYWDEHHRTTKWVCWECDRLHWARDSHDTPPPPVHLTVEGEYGYGPLRSEGFGDFLPDDPSAGLTLSDDLNAGLYAWAKSIDATLNLDLRDREDGKYDAEWEQLFHEGAELARRVAHEVGPARTVTYQGIAHGGLAKLTSVSWQGDQQL</sequence>
<name>A0A059WI48_STRNR</name>
<proteinExistence type="predicted"/>
<dbReference type="Proteomes" id="UP000288351">
    <property type="component" value="Unassembled WGS sequence"/>
</dbReference>